<keyword evidence="4" id="KW-0175">Coiled coil</keyword>
<dbReference type="InterPro" id="IPR031794">
    <property type="entry name" value="HMMR_C"/>
</dbReference>
<feature type="coiled-coil region" evidence="4">
    <location>
        <begin position="326"/>
        <end position="438"/>
    </location>
</feature>
<proteinExistence type="predicted"/>
<dbReference type="PANTHER" id="PTHR18956:SF6">
    <property type="entry name" value="HYALURONAN MEDIATED MOTILITY RECEPTOR"/>
    <property type="match status" value="1"/>
</dbReference>
<comment type="caution">
    <text evidence="7">The sequence shown here is derived from an EMBL/GenBank/DDBJ whole genome shotgun (WGS) entry which is preliminary data.</text>
</comment>
<evidence type="ECO:0000256" key="1">
    <source>
        <dbReference type="ARBA" id="ARBA00004186"/>
    </source>
</evidence>
<sequence>FLVVSQAPPVGLYDVKGQTQVSAAAGFGKGKRFTELKGNSYMWKYNVQQNKLILEYISSCSTSSRNDSKCSQFATPLPFKKKRNISTSTPDTRGKDHFKNNAAVETEVSELLSEKIELEDKLCQAQQDLQHLENKLQSTLQEKGSHESSIADLHRQLKELRQENDMLLEKLQVITTTNNSIESLKEELTAVKQQLRDKDGVISSLKFELSCAAQSSRADLDLEQDRNRVLNERISHLEKTVSEVTQDRDEVEKANQQLHKLVASLRRDNMDFRTKLDETEEKLEGVCQKLKTAIKANEDKVLPLEEMLSKEMQKSQELGEKLEYSLRQSEENFTKAQSTIVQLQESKENLENKNRDLEAKVFELIEKEQSAEERARHLSVENISIESRLQKCESDYEQRLSIANDQVESLQKEFHRYEEMMTENVRSLTDKYQDLEDSYTCFQSEAEKEKNLILAELEVTRQSFQKSRQESDQRLKTCVYLTQKNEQLQEECDGLSQQVNCWKTEADSLRNNLSNCQREVERAKAELEVAKEELTKNMEETGLAKACLRKALDEANNTIDNLIKREETLSQKLQLMESNQKKQEDELKAFKAQLNSERCEKQEVERKMNDELERYQSMNKELEEKLKESEESFTRQIKSFEEKAAKSKEEFGRRLVETQKKLSQAEINFENFRGEQETKSKEKDMEMERKLFSAEEEVNRLKSELSSRTSNDDQLNELKAQIEVWRTKYEDLVQKIEPFKDQLDEYEAERNALLCQNNQAKDEVAKLGQQYAKLLGHQNKKQKIHHVVKLKEENNSLKAEITKLREQTEKQKRAMKKLEEKLDLVSGKKKFNTTEAFSHSKKENMPLSVLSNG</sequence>
<name>A0AAU9WUD9_9CNID</name>
<dbReference type="Pfam" id="PF15905">
    <property type="entry name" value="HMMR_N"/>
    <property type="match status" value="1"/>
</dbReference>
<accession>A0AAU9WUD9</accession>
<dbReference type="EMBL" id="CALNXJ010000021">
    <property type="protein sequence ID" value="CAH3125968.1"/>
    <property type="molecule type" value="Genomic_DNA"/>
</dbReference>
<evidence type="ECO:0000259" key="6">
    <source>
        <dbReference type="Pfam" id="PF15908"/>
    </source>
</evidence>
<gene>
    <name evidence="7" type="ORF">PMEA_00011833</name>
</gene>
<evidence type="ECO:0000256" key="4">
    <source>
        <dbReference type="SAM" id="Coils"/>
    </source>
</evidence>
<evidence type="ECO:0000256" key="5">
    <source>
        <dbReference type="SAM" id="MobiDB-lite"/>
    </source>
</evidence>
<dbReference type="Pfam" id="PF15908">
    <property type="entry name" value="HMMR_C"/>
    <property type="match status" value="1"/>
</dbReference>
<dbReference type="GO" id="GO:0005540">
    <property type="term" value="F:hyaluronic acid binding"/>
    <property type="evidence" value="ECO:0007669"/>
    <property type="project" value="InterPro"/>
</dbReference>
<feature type="non-terminal residue" evidence="7">
    <location>
        <position position="1"/>
    </location>
</feature>
<dbReference type="GO" id="GO:0016020">
    <property type="term" value="C:membrane"/>
    <property type="evidence" value="ECO:0007669"/>
    <property type="project" value="TreeGrafter"/>
</dbReference>
<feature type="non-terminal residue" evidence="7">
    <location>
        <position position="853"/>
    </location>
</feature>
<feature type="coiled-coil region" evidence="4">
    <location>
        <begin position="478"/>
        <end position="828"/>
    </location>
</feature>
<evidence type="ECO:0000256" key="2">
    <source>
        <dbReference type="ARBA" id="ARBA00022490"/>
    </source>
</evidence>
<evidence type="ECO:0000313" key="7">
    <source>
        <dbReference type="EMBL" id="CAH3125968.1"/>
    </source>
</evidence>
<comment type="subcellular location">
    <subcellularLocation>
        <location evidence="1">Cytoplasm</location>
        <location evidence="1">Cytoskeleton</location>
        <location evidence="1">Spindle</location>
    </subcellularLocation>
</comment>
<keyword evidence="3" id="KW-0206">Cytoskeleton</keyword>
<keyword evidence="2" id="KW-0963">Cytoplasm</keyword>
<dbReference type="GO" id="GO:0005819">
    <property type="term" value="C:spindle"/>
    <property type="evidence" value="ECO:0007669"/>
    <property type="project" value="UniProtKB-SubCell"/>
</dbReference>
<dbReference type="AlphaFoldDB" id="A0AAU9WUD9"/>
<reference evidence="7 8" key="1">
    <citation type="submission" date="2022-05" db="EMBL/GenBank/DDBJ databases">
        <authorList>
            <consortium name="Genoscope - CEA"/>
            <person name="William W."/>
        </authorList>
    </citation>
    <scope>NUCLEOTIDE SEQUENCE [LARGE SCALE GENOMIC DNA]</scope>
</reference>
<protein>
    <recommendedName>
        <fullName evidence="6">Hyaluronan-mediated motility receptor C-terminal domain-containing protein</fullName>
    </recommendedName>
</protein>
<feature type="coiled-coil region" evidence="4">
    <location>
        <begin position="101"/>
        <end position="296"/>
    </location>
</feature>
<evidence type="ECO:0000313" key="8">
    <source>
        <dbReference type="Proteomes" id="UP001159428"/>
    </source>
</evidence>
<evidence type="ECO:0000256" key="3">
    <source>
        <dbReference type="ARBA" id="ARBA00023212"/>
    </source>
</evidence>
<feature type="region of interest" description="Disordered" evidence="5">
    <location>
        <begin position="833"/>
        <end position="853"/>
    </location>
</feature>
<dbReference type="InterPro" id="IPR026203">
    <property type="entry name" value="IHABP"/>
</dbReference>
<dbReference type="SUPFAM" id="SSF57997">
    <property type="entry name" value="Tropomyosin"/>
    <property type="match status" value="1"/>
</dbReference>
<keyword evidence="8" id="KW-1185">Reference proteome</keyword>
<dbReference type="Proteomes" id="UP001159428">
    <property type="component" value="Unassembled WGS sequence"/>
</dbReference>
<dbReference type="PANTHER" id="PTHR18956">
    <property type="entry name" value="HYALURONAN MEDIATED MOTILITY RECEPTOR"/>
    <property type="match status" value="1"/>
</dbReference>
<organism evidence="7 8">
    <name type="scientific">Pocillopora meandrina</name>
    <dbReference type="NCBI Taxonomy" id="46732"/>
    <lineage>
        <taxon>Eukaryota</taxon>
        <taxon>Metazoa</taxon>
        <taxon>Cnidaria</taxon>
        <taxon>Anthozoa</taxon>
        <taxon>Hexacorallia</taxon>
        <taxon>Scleractinia</taxon>
        <taxon>Astrocoeniina</taxon>
        <taxon>Pocilloporidae</taxon>
        <taxon>Pocillopora</taxon>
    </lineage>
</organism>
<feature type="domain" description="Hyaluronan-mediated motility receptor C-terminal" evidence="6">
    <location>
        <begin position="701"/>
        <end position="848"/>
    </location>
</feature>